<evidence type="ECO:0000256" key="3">
    <source>
        <dbReference type="PROSITE-ProRule" id="PRU00283"/>
    </source>
</evidence>
<evidence type="ECO:0000256" key="2">
    <source>
        <dbReference type="ARBA" id="ARBA00022840"/>
    </source>
</evidence>
<dbReference type="GO" id="GO:0005871">
    <property type="term" value="C:kinesin complex"/>
    <property type="evidence" value="ECO:0007669"/>
    <property type="project" value="TreeGrafter"/>
</dbReference>
<feature type="compositionally biased region" description="Polar residues" evidence="4">
    <location>
        <begin position="545"/>
        <end position="554"/>
    </location>
</feature>
<dbReference type="PANTHER" id="PTHR24115">
    <property type="entry name" value="KINESIN-RELATED"/>
    <property type="match status" value="1"/>
</dbReference>
<dbReference type="GO" id="GO:0005874">
    <property type="term" value="C:microtubule"/>
    <property type="evidence" value="ECO:0007669"/>
    <property type="project" value="TreeGrafter"/>
</dbReference>
<dbReference type="InterPro" id="IPR019821">
    <property type="entry name" value="Kinesin_motor_CS"/>
</dbReference>
<feature type="region of interest" description="Disordered" evidence="4">
    <location>
        <begin position="1303"/>
        <end position="1366"/>
    </location>
</feature>
<feature type="compositionally biased region" description="Low complexity" evidence="4">
    <location>
        <begin position="523"/>
        <end position="533"/>
    </location>
</feature>
<dbReference type="SUPFAM" id="SSF52540">
    <property type="entry name" value="P-loop containing nucleoside triphosphate hydrolases"/>
    <property type="match status" value="1"/>
</dbReference>
<dbReference type="EMBL" id="KE361644">
    <property type="protein sequence ID" value="EPQ26547.1"/>
    <property type="molecule type" value="Genomic_DNA"/>
</dbReference>
<protein>
    <recommendedName>
        <fullName evidence="5">Kinesin motor domain-containing protein</fullName>
    </recommendedName>
</protein>
<dbReference type="InterPro" id="IPR036961">
    <property type="entry name" value="Kinesin_motor_dom_sf"/>
</dbReference>
<dbReference type="GO" id="GO:0016887">
    <property type="term" value="F:ATP hydrolysis activity"/>
    <property type="evidence" value="ECO:0007669"/>
    <property type="project" value="TreeGrafter"/>
</dbReference>
<dbReference type="Proteomes" id="UP000053664">
    <property type="component" value="Unassembled WGS sequence"/>
</dbReference>
<accession>A0A061H1N9</accession>
<feature type="compositionally biased region" description="Acidic residues" evidence="4">
    <location>
        <begin position="788"/>
        <end position="805"/>
    </location>
</feature>
<dbReference type="PRINTS" id="PR00380">
    <property type="entry name" value="KINESINHEAVY"/>
</dbReference>
<reference evidence="6 7" key="1">
    <citation type="journal article" date="2013" name="Plant Cell">
        <title>The transition from a phytopathogenic smut ancestor to an anamorphic biocontrol agent deciphered by comparative whole-genome analysis.</title>
        <authorList>
            <person name="Lefebvre F."/>
            <person name="Joly D.L."/>
            <person name="Labbe C."/>
            <person name="Teichmann B."/>
            <person name="Linning R."/>
            <person name="Belzile F."/>
            <person name="Bakkeren G."/>
            <person name="Belanger R.R."/>
        </authorList>
    </citation>
    <scope>NUCLEOTIDE SEQUENCE [LARGE SCALE GENOMIC DNA]</scope>
    <source>
        <strain evidence="6 7">PF-1</strain>
    </source>
</reference>
<dbReference type="GO" id="GO:0008017">
    <property type="term" value="F:microtubule binding"/>
    <property type="evidence" value="ECO:0007669"/>
    <property type="project" value="InterPro"/>
</dbReference>
<feature type="compositionally biased region" description="Basic residues" evidence="4">
    <location>
        <begin position="181"/>
        <end position="190"/>
    </location>
</feature>
<dbReference type="eggNOG" id="KOG0242">
    <property type="taxonomic scope" value="Eukaryota"/>
</dbReference>
<dbReference type="PROSITE" id="PS50067">
    <property type="entry name" value="KINESIN_MOTOR_2"/>
    <property type="match status" value="1"/>
</dbReference>
<feature type="region of interest" description="Disordered" evidence="4">
    <location>
        <begin position="732"/>
        <end position="869"/>
    </location>
</feature>
<dbReference type="InterPro" id="IPR027417">
    <property type="entry name" value="P-loop_NTPase"/>
</dbReference>
<keyword evidence="1 3" id="KW-0547">Nucleotide-binding</keyword>
<feature type="compositionally biased region" description="Polar residues" evidence="4">
    <location>
        <begin position="1277"/>
        <end position="1288"/>
    </location>
</feature>
<feature type="compositionally biased region" description="Low complexity" evidence="4">
    <location>
        <begin position="1223"/>
        <end position="1237"/>
    </location>
</feature>
<feature type="compositionally biased region" description="Low complexity" evidence="4">
    <location>
        <begin position="429"/>
        <end position="479"/>
    </location>
</feature>
<feature type="compositionally biased region" description="Low complexity" evidence="4">
    <location>
        <begin position="1303"/>
        <end position="1328"/>
    </location>
</feature>
<feature type="compositionally biased region" description="Low complexity" evidence="4">
    <location>
        <begin position="810"/>
        <end position="821"/>
    </location>
</feature>
<dbReference type="InterPro" id="IPR001752">
    <property type="entry name" value="Kinesin_motor_dom"/>
</dbReference>
<keyword evidence="3" id="KW-0505">Motor protein</keyword>
<feature type="region of interest" description="Disordered" evidence="4">
    <location>
        <begin position="134"/>
        <end position="156"/>
    </location>
</feature>
<dbReference type="HOGENOM" id="CLU_256656_0_0_1"/>
<evidence type="ECO:0000313" key="7">
    <source>
        <dbReference type="Proteomes" id="UP000053664"/>
    </source>
</evidence>
<dbReference type="Pfam" id="PF00225">
    <property type="entry name" value="Kinesin"/>
    <property type="match status" value="1"/>
</dbReference>
<dbReference type="RefSeq" id="XP_007881596.1">
    <property type="nucleotide sequence ID" value="XM_007883405.1"/>
</dbReference>
<evidence type="ECO:0000259" key="5">
    <source>
        <dbReference type="PROSITE" id="PS50067"/>
    </source>
</evidence>
<dbReference type="GO" id="GO:0008574">
    <property type="term" value="F:plus-end-directed microtubule motor activity"/>
    <property type="evidence" value="ECO:0007669"/>
    <property type="project" value="TreeGrafter"/>
</dbReference>
<evidence type="ECO:0000313" key="6">
    <source>
        <dbReference type="EMBL" id="EPQ26547.1"/>
    </source>
</evidence>
<feature type="compositionally biased region" description="Low complexity" evidence="4">
    <location>
        <begin position="732"/>
        <end position="762"/>
    </location>
</feature>
<dbReference type="KEGG" id="pfp:PFL1_05869"/>
<evidence type="ECO:0000256" key="1">
    <source>
        <dbReference type="ARBA" id="ARBA00022741"/>
    </source>
</evidence>
<dbReference type="InterPro" id="IPR027640">
    <property type="entry name" value="Kinesin-like_fam"/>
</dbReference>
<proteinExistence type="inferred from homology"/>
<dbReference type="SMART" id="SM00129">
    <property type="entry name" value="KISc"/>
    <property type="match status" value="1"/>
</dbReference>
<comment type="similarity">
    <text evidence="3">Belongs to the TRAFAC class myosin-kinesin ATPase superfamily. Kinesin family.</text>
</comment>
<evidence type="ECO:0000256" key="4">
    <source>
        <dbReference type="SAM" id="MobiDB-lite"/>
    </source>
</evidence>
<keyword evidence="2 3" id="KW-0067">ATP-binding</keyword>
<feature type="binding site" evidence="3">
    <location>
        <begin position="119"/>
        <end position="126"/>
    </location>
    <ligand>
        <name>ATP</name>
        <dbReference type="ChEBI" id="CHEBI:30616"/>
    </ligand>
</feature>
<name>A0A061H1N9_9BASI</name>
<organism evidence="6 7">
    <name type="scientific">Pseudozyma flocculosa PF-1</name>
    <dbReference type="NCBI Taxonomy" id="1277687"/>
    <lineage>
        <taxon>Eukaryota</taxon>
        <taxon>Fungi</taxon>
        <taxon>Dikarya</taxon>
        <taxon>Basidiomycota</taxon>
        <taxon>Ustilaginomycotina</taxon>
        <taxon>Ustilaginomycetes</taxon>
        <taxon>Ustilaginales</taxon>
        <taxon>Ustilaginaceae</taxon>
        <taxon>Pseudozyma</taxon>
    </lineage>
</organism>
<feature type="region of interest" description="Disordered" evidence="4">
    <location>
        <begin position="886"/>
        <end position="957"/>
    </location>
</feature>
<gene>
    <name evidence="6" type="ORF">PFL1_05869</name>
</gene>
<feature type="region of interest" description="Disordered" evidence="4">
    <location>
        <begin position="426"/>
        <end position="556"/>
    </location>
</feature>
<dbReference type="PANTHER" id="PTHR24115:SF1000">
    <property type="entry name" value="KINESIN-LIKE PROTEIN KIF22"/>
    <property type="match status" value="1"/>
</dbReference>
<dbReference type="OrthoDB" id="3176171at2759"/>
<feature type="region of interest" description="Disordered" evidence="4">
    <location>
        <begin position="179"/>
        <end position="199"/>
    </location>
</feature>
<dbReference type="PROSITE" id="PS00411">
    <property type="entry name" value="KINESIN_MOTOR_1"/>
    <property type="match status" value="1"/>
</dbReference>
<dbReference type="GO" id="GO:0005524">
    <property type="term" value="F:ATP binding"/>
    <property type="evidence" value="ECO:0007669"/>
    <property type="project" value="UniProtKB-UniRule"/>
</dbReference>
<feature type="region of interest" description="Disordered" evidence="4">
    <location>
        <begin position="1155"/>
        <end position="1290"/>
    </location>
</feature>
<feature type="domain" description="Kinesin motor" evidence="5">
    <location>
        <begin position="21"/>
        <end position="422"/>
    </location>
</feature>
<feature type="compositionally biased region" description="Polar residues" evidence="4">
    <location>
        <begin position="494"/>
        <end position="511"/>
    </location>
</feature>
<feature type="compositionally biased region" description="Acidic residues" evidence="4">
    <location>
        <begin position="860"/>
        <end position="869"/>
    </location>
</feature>
<feature type="compositionally biased region" description="Basic and acidic residues" evidence="4">
    <location>
        <begin position="1241"/>
        <end position="1255"/>
    </location>
</feature>
<dbReference type="Gene3D" id="3.40.850.10">
    <property type="entry name" value="Kinesin motor domain"/>
    <property type="match status" value="1"/>
</dbReference>
<dbReference type="GO" id="GO:0007018">
    <property type="term" value="P:microtubule-based movement"/>
    <property type="evidence" value="ECO:0007669"/>
    <property type="project" value="InterPro"/>
</dbReference>
<feature type="region of interest" description="Disordered" evidence="4">
    <location>
        <begin position="1085"/>
        <end position="1114"/>
    </location>
</feature>
<dbReference type="GeneID" id="19319952"/>
<sequence length="1366" mass="143682">MAVGAAPQHQAAPAADSVTKPISIVVRLRPFLSHDVQDDTITFPQHQQQQHPADRAPSAEVDARSVLVKNLRDPSVQSKYDFAAVHPAEDSQQRVFDSSVSPLLPDILAGRNLTLFAYGVTGSGKTWTMVGQSAGVDGGRKAKSRSKYSDGAEVAGEDEGVTPRLVRWLMSQKQERDMIRLGKKKKARSKKGQEEDGRKATEHINVELECYEIYNEMVFDLLVKDRPPSGLPVRENGERKVFVAGLSCQPVNSYADFLSLFQLANSHRSIGSTNLNAASSRSHMVISLLVQVRTIADPADDCGTTSSTTVISRVNLVDLAGSENNKLTGNSKERLTESSAINKSLFVLGQVVQALNTGASRIPYRDSKMTMIMRDALGGGGGSSGSGTSRAHGVLIANLAPGAKFYNDTVATLNFASRTKTVENRVGVNSQSSSGNSSSSSGHSLSAPPASRLTASQPAPARPLKPLASAALARSASQPKPTLGKSNGARAPLTTKNANIISQRPLQTLTTDAKPLKRPLPPATAAMKAAHASAEPKKARMDSATPASTSSNLKTPDYTALEARLEMLERRLAEQSASTAPESLSTSAALPDLLSPATRNKTARAAVLLARMAEEKGGVDALREALKHYEQALLYAPSNERLAGRVKECKEALSLGIDLKKLRAKRKREDKQGLGTAGAKAKLPRHLDIEMRMLNAIEGEAPLTLPLPPANQQARQGESGCVEQAIAASAAATTTADASSSRRAKTTAKAPRAGAASATAKPAARRVKRSSLDDEPDAGDHSSSSSSEDSDVFVMDEDDVGDESEYLVTVKPSARPAPARKAATRATKKVKAEPDVAAEQAPERELSPIRGDTPGVAEADVNEAEDEGDAVDSTFARAVAHFSYDGPAASKATPPVIHAAPPKARRKRKSASVDGADPTSTSTLPAEPKAKRTRKAADGATRTTPAKKTRRTKTPDSAEPLALALPLAALADPLATEATTVAPTIEDATPVDLSHIPITSIRPLVRCTLCARPFPYSRSGPGKLAHLVKCATTLGLSASTVSSTVETEMRRLSLVAAEEQRREEENKTLFEVTLKDRVVVRREAAKRASLHDDDDGDREGAGGKKGKKRTAAQAKAVKRGGAVLGLEGAGCEIQSPNRETRSEARRKAEALLGLPRLASSSGGQKRYEDEFDLDPASPSTKDALAGGGGGGGEGEGDAEADEKKFLEKLLSQRFGGSGGSRSGGSTTFASPSASAAAKQSQGRDDGGLAQHHLDETSPYGTAAMVPGDGVDDVESDAASSLPLQTQPFAPSRLAMRFSRSSTIVISSHSHSHSHSSSSSSAAAASTSSCRTEEPGKASMRKGLFMDRGESARGLLETIRRGGGGGG</sequence>